<gene>
    <name evidence="1" type="ORF">OYC64_014804</name>
</gene>
<keyword evidence="2" id="KW-1185">Reference proteome</keyword>
<evidence type="ECO:0000313" key="1">
    <source>
        <dbReference type="EMBL" id="KAL3060313.1"/>
    </source>
</evidence>
<organism evidence="1 2">
    <name type="scientific">Pagothenia borchgrevinki</name>
    <name type="common">Bald rockcod</name>
    <name type="synonym">Trematomus borchgrevinki</name>
    <dbReference type="NCBI Taxonomy" id="8213"/>
    <lineage>
        <taxon>Eukaryota</taxon>
        <taxon>Metazoa</taxon>
        <taxon>Chordata</taxon>
        <taxon>Craniata</taxon>
        <taxon>Vertebrata</taxon>
        <taxon>Euteleostomi</taxon>
        <taxon>Actinopterygii</taxon>
        <taxon>Neopterygii</taxon>
        <taxon>Teleostei</taxon>
        <taxon>Neoteleostei</taxon>
        <taxon>Acanthomorphata</taxon>
        <taxon>Eupercaria</taxon>
        <taxon>Perciformes</taxon>
        <taxon>Notothenioidei</taxon>
        <taxon>Nototheniidae</taxon>
        <taxon>Pagothenia</taxon>
    </lineage>
</organism>
<sequence>VAERLHSP</sequence>
<evidence type="ECO:0000313" key="2">
    <source>
        <dbReference type="Proteomes" id="UP001619887"/>
    </source>
</evidence>
<reference evidence="1 2" key="2">
    <citation type="journal article" date="2024" name="G3 (Bethesda)">
        <title>The genome of the cryopelagic Antarctic bald notothen, Trematomus borchgrevinki.</title>
        <authorList>
            <person name="Rayamajhi N."/>
            <person name="Rivera-Colon A.G."/>
            <person name="Minhas B.F."/>
            <person name="Cheng C.C."/>
            <person name="Catchen J.M."/>
        </authorList>
    </citation>
    <scope>NUCLEOTIDE SEQUENCE [LARGE SCALE GENOMIC DNA]</scope>
    <source>
        <strain evidence="1">AGRC-2024</strain>
    </source>
</reference>
<dbReference type="Proteomes" id="UP001619887">
    <property type="component" value="Unassembled WGS sequence"/>
</dbReference>
<accession>A0ABD2H2M2</accession>
<protein>
    <submittedName>
        <fullName evidence="1">Uncharacterized protein</fullName>
    </submittedName>
</protein>
<reference evidence="1 2" key="1">
    <citation type="journal article" date="2022" name="G3 (Bethesda)">
        <title>Evaluating Illumina-, Nanopore-, and PacBio-based genome assembly strategies with the bald notothen, Trematomus borchgrevinki.</title>
        <authorList>
            <person name="Rayamajhi N."/>
            <person name="Cheng C.C."/>
            <person name="Catchen J.M."/>
        </authorList>
    </citation>
    <scope>NUCLEOTIDE SEQUENCE [LARGE SCALE GENOMIC DNA]</scope>
    <source>
        <strain evidence="1">AGRC-2024</strain>
    </source>
</reference>
<comment type="caution">
    <text evidence="1">The sequence shown here is derived from an EMBL/GenBank/DDBJ whole genome shotgun (WGS) entry which is preliminary data.</text>
</comment>
<feature type="non-terminal residue" evidence="1">
    <location>
        <position position="1"/>
    </location>
</feature>
<name>A0ABD2H2M2_PAGBO</name>
<dbReference type="EMBL" id="JBIYXZ010002073">
    <property type="protein sequence ID" value="KAL3060313.1"/>
    <property type="molecule type" value="Genomic_DNA"/>
</dbReference>
<proteinExistence type="predicted"/>